<evidence type="ECO:0000313" key="1">
    <source>
        <dbReference type="EMBL" id="KAH3837038.1"/>
    </source>
</evidence>
<evidence type="ECO:0000313" key="2">
    <source>
        <dbReference type="Proteomes" id="UP000828390"/>
    </source>
</evidence>
<comment type="caution">
    <text evidence="1">The sequence shown here is derived from an EMBL/GenBank/DDBJ whole genome shotgun (WGS) entry which is preliminary data.</text>
</comment>
<dbReference type="EMBL" id="JAIWYP010000004">
    <property type="protein sequence ID" value="KAH3837038.1"/>
    <property type="molecule type" value="Genomic_DNA"/>
</dbReference>
<reference evidence="1" key="2">
    <citation type="submission" date="2020-11" db="EMBL/GenBank/DDBJ databases">
        <authorList>
            <person name="McCartney M.A."/>
            <person name="Auch B."/>
            <person name="Kono T."/>
            <person name="Mallez S."/>
            <person name="Becker A."/>
            <person name="Gohl D.M."/>
            <person name="Silverstein K.A.T."/>
            <person name="Koren S."/>
            <person name="Bechman K.B."/>
            <person name="Herman A."/>
            <person name="Abrahante J.E."/>
            <person name="Garbe J."/>
        </authorList>
    </citation>
    <scope>NUCLEOTIDE SEQUENCE</scope>
    <source>
        <strain evidence="1">Duluth1</strain>
        <tissue evidence="1">Whole animal</tissue>
    </source>
</reference>
<dbReference type="AlphaFoldDB" id="A0A9D4KC21"/>
<gene>
    <name evidence="1" type="ORF">DPMN_110416</name>
</gene>
<organism evidence="1 2">
    <name type="scientific">Dreissena polymorpha</name>
    <name type="common">Zebra mussel</name>
    <name type="synonym">Mytilus polymorpha</name>
    <dbReference type="NCBI Taxonomy" id="45954"/>
    <lineage>
        <taxon>Eukaryota</taxon>
        <taxon>Metazoa</taxon>
        <taxon>Spiralia</taxon>
        <taxon>Lophotrochozoa</taxon>
        <taxon>Mollusca</taxon>
        <taxon>Bivalvia</taxon>
        <taxon>Autobranchia</taxon>
        <taxon>Heteroconchia</taxon>
        <taxon>Euheterodonta</taxon>
        <taxon>Imparidentia</taxon>
        <taxon>Neoheterodontei</taxon>
        <taxon>Myida</taxon>
        <taxon>Dreissenoidea</taxon>
        <taxon>Dreissenidae</taxon>
        <taxon>Dreissena</taxon>
    </lineage>
</organism>
<sequence length="90" mass="10191">MINLVITHSGQDTSEVDGFCNSLFWSLYTWDATLSVLEMLKGFWPKLRSSLTVMDMPVELGTMYKRNRQVIQVTVSSFTMTSPFSNNAST</sequence>
<protein>
    <submittedName>
        <fullName evidence="1">Uncharacterized protein</fullName>
    </submittedName>
</protein>
<dbReference type="Proteomes" id="UP000828390">
    <property type="component" value="Unassembled WGS sequence"/>
</dbReference>
<name>A0A9D4KC21_DREPO</name>
<accession>A0A9D4KC21</accession>
<proteinExistence type="predicted"/>
<keyword evidence="2" id="KW-1185">Reference proteome</keyword>
<reference evidence="1" key="1">
    <citation type="journal article" date="2019" name="bioRxiv">
        <title>The Genome of the Zebra Mussel, Dreissena polymorpha: A Resource for Invasive Species Research.</title>
        <authorList>
            <person name="McCartney M.A."/>
            <person name="Auch B."/>
            <person name="Kono T."/>
            <person name="Mallez S."/>
            <person name="Zhang Y."/>
            <person name="Obille A."/>
            <person name="Becker A."/>
            <person name="Abrahante J.E."/>
            <person name="Garbe J."/>
            <person name="Badalamenti J.P."/>
            <person name="Herman A."/>
            <person name="Mangelson H."/>
            <person name="Liachko I."/>
            <person name="Sullivan S."/>
            <person name="Sone E.D."/>
            <person name="Koren S."/>
            <person name="Silverstein K.A.T."/>
            <person name="Beckman K.B."/>
            <person name="Gohl D.M."/>
        </authorList>
    </citation>
    <scope>NUCLEOTIDE SEQUENCE</scope>
    <source>
        <strain evidence="1">Duluth1</strain>
        <tissue evidence="1">Whole animal</tissue>
    </source>
</reference>